<organism evidence="1 2">
    <name type="scientific">Bacteroides uniformis</name>
    <dbReference type="NCBI Taxonomy" id="820"/>
    <lineage>
        <taxon>Bacteria</taxon>
        <taxon>Pseudomonadati</taxon>
        <taxon>Bacteroidota</taxon>
        <taxon>Bacteroidia</taxon>
        <taxon>Bacteroidales</taxon>
        <taxon>Bacteroidaceae</taxon>
        <taxon>Bacteroides</taxon>
    </lineage>
</organism>
<dbReference type="EMBL" id="CZBF01000001">
    <property type="protein sequence ID" value="CUP29775.1"/>
    <property type="molecule type" value="Genomic_DNA"/>
</dbReference>
<dbReference type="Proteomes" id="UP000095788">
    <property type="component" value="Unassembled WGS sequence"/>
</dbReference>
<accession>A0A174M702</accession>
<name>A0A174M702_BACUN</name>
<proteinExistence type="predicted"/>
<evidence type="ECO:0000313" key="2">
    <source>
        <dbReference type="Proteomes" id="UP000095788"/>
    </source>
</evidence>
<dbReference type="RefSeq" id="WP_057281086.1">
    <property type="nucleotide sequence ID" value="NZ_CZBF01000001.1"/>
</dbReference>
<gene>
    <name evidence="1" type="ORF">ERS852554_00260</name>
</gene>
<protein>
    <recommendedName>
        <fullName evidence="3">Prophage tail endopeptidase domain-containing protein</fullName>
    </recommendedName>
</protein>
<evidence type="ECO:0008006" key="3">
    <source>
        <dbReference type="Google" id="ProtNLM"/>
    </source>
</evidence>
<reference evidence="1 2" key="1">
    <citation type="submission" date="2015-09" db="EMBL/GenBank/DDBJ databases">
        <authorList>
            <consortium name="Pathogen Informatics"/>
        </authorList>
    </citation>
    <scope>NUCLEOTIDE SEQUENCE [LARGE SCALE GENOMIC DNA]</scope>
    <source>
        <strain evidence="1 2">2789STDY5834942</strain>
    </source>
</reference>
<evidence type="ECO:0000313" key="1">
    <source>
        <dbReference type="EMBL" id="CUP29775.1"/>
    </source>
</evidence>
<sequence>MITVKDIHGHPRCSVPLSPGAIGKFSLMKEDYVVLPFSSSSPVDFQTDDYVNLRGVFDASMGGKLAKTYQIVDMSYPTYNASSGGYDYELRLDAYYWKWKTKIFKYTPEYGGLEASWSLTASLDVQMGVFLRNLKALGYKYEGKDFVFSIDDSVENSSKLMTYDNTNLIDAMFSMADNWGCDCWVTDHVINFGRCEFSDAVKIELGKEAKDMSRSDSKGTYATRIYAFGSTRNIPTNYRPVDQTTVVNGIVQKRLMLPAGTPYVDAHEGLTDLEAIEAVVVFDDVYPKRVGEITGVSSYESEVDNEDDTKTKVTFYRFKDSGINFSKEYILEGHELKIRFESGKLNGMEFGAAFNPLGLTEKNNDGTWNPDAQLWEIIRNEDYGRSLPDEVLFPSKGDKYVLSGWNAEKITELGLVAAAEEELLATAKKYVAKTCIDDGTYTATLNSIWVHKDQINHSFDIGQRINLVNPAYFKDGRLSRVIGFEINLDKPYDSPQYTIGESTAYSRLSDIETQVEELTFKGQTFTGSGGSNIYVIKTNDATAASNFNVFSALRTLRMFLRKDASDVAEEVITFLKGLLIGKNGSGITVREDGTSQAVVDRLYVKIKAVFEELQVKKATHVGGEQIITHAGMKCIRVEELEDAYRCYFLAEQEGEAIANEFSVGSLAQAKECNIVEGTTLNASNRYYWREVMAVGRDYIDLSKTICDEGSDAPQAGDDIIGLGHRTDVDLQSAIVLSSTNETSPSITFYTGIDDFNLTGKDVISFGVDKSTGHAYMKVYGTSYIGARDESTYIKYTPEGGVEIKGRFLTMAGEDILTMFTVIEGLIKSEISSVRDEINALNNYLNNASFAADMQYWTGSSNIRIFRVDGRLLYFNSNFYANKESFADIVSERAKNVLRLKNSYIEQVNSDFYRHPDFETFDELKRPRQFTISFKYLVKRPGTLAFHFKNENKEGFEEYTPISFSKDLYPSTEFKQMEITGKWNGTGDFHMSFTGDMYLYALTLTDDALADLREEFNMRFELTDKKIQANLDEIRSTAGKLEEYHSEFLLTARNLEAKFTEDLTNTESRITQEYTSAIDISARGLKAEFTSGLVGLETGITEAYKSAIDISARGLRADFSASVSDLDGKLFAHAGSFHVTAEKIESMVTATNSLKGTVEQHTSAISQTASRIDQFVQKITFDSKGNITNIDKAGLVTESNIATMFAEKVDPNGDIVRRAQISAFITEGEAGRLISNATIEADRINFTGKTIINGSFVVDTNGRVTMNDITANNLTLKGSITGTDATLNGITANNLTLKGNISGIDAILNDITANNLTLKGNITGAGATLNDITANNLTLKGSITGRDAVLNDITANNLTLKGTISGANATLNDITANNLTLKGNISGANAILNGITVNGKINASSGRIGDYLYLHGNGISTNSRAFVTDLTDSTTQFELSKSYYLHAIASDGGANSILIRPYQTMEAGTVKGVVTISATIPGRNRAIHVSSGESYFGGDVIVGKMYAPSSGTLEIAGPLKTQGVYRNTDVILSSVTRYSIKATDHTLLFYGNCTISLPSSSDGHEIWIMPNGNTISFPSGTFANSSRTNINGREWHVIKRVLGNWYLSWMSI</sequence>